<evidence type="ECO:0000313" key="5">
    <source>
        <dbReference type="EMBL" id="MED6221148.1"/>
    </source>
</evidence>
<reference evidence="5 6" key="1">
    <citation type="journal article" date="2023" name="Plants (Basel)">
        <title>Bridging the Gap: Combining Genomics and Transcriptomics Approaches to Understand Stylosanthes scabra, an Orphan Legume from the Brazilian Caatinga.</title>
        <authorList>
            <person name="Ferreira-Neto J.R.C."/>
            <person name="da Silva M.D."/>
            <person name="Binneck E."/>
            <person name="de Melo N.F."/>
            <person name="da Silva R.H."/>
            <person name="de Melo A.L.T.M."/>
            <person name="Pandolfi V."/>
            <person name="Bustamante F.O."/>
            <person name="Brasileiro-Vidal A.C."/>
            <person name="Benko-Iseppon A.M."/>
        </authorList>
    </citation>
    <scope>NUCLEOTIDE SEQUENCE [LARGE SCALE GENOMIC DNA]</scope>
    <source>
        <tissue evidence="5">Leaves</tissue>
    </source>
</reference>
<dbReference type="Gene3D" id="3.30.720.90">
    <property type="match status" value="1"/>
</dbReference>
<dbReference type="InterPro" id="IPR002675">
    <property type="entry name" value="Ribosomal_eL38"/>
</dbReference>
<evidence type="ECO:0000256" key="4">
    <source>
        <dbReference type="RuleBase" id="RU003445"/>
    </source>
</evidence>
<name>A0ABU6ZGS9_9FABA</name>
<evidence type="ECO:0000256" key="2">
    <source>
        <dbReference type="ARBA" id="ARBA00022980"/>
    </source>
</evidence>
<keyword evidence="3 4" id="KW-0687">Ribonucleoprotein</keyword>
<gene>
    <name evidence="5" type="ORF">PIB30_051660</name>
</gene>
<comment type="caution">
    <text evidence="5">The sequence shown here is derived from an EMBL/GenBank/DDBJ whole genome shotgun (WGS) entry which is preliminary data.</text>
</comment>
<protein>
    <recommendedName>
        <fullName evidence="7">60S ribosomal protein L38</fullName>
    </recommendedName>
</protein>
<dbReference type="EMBL" id="JASCZI010272228">
    <property type="protein sequence ID" value="MED6221148.1"/>
    <property type="molecule type" value="Genomic_DNA"/>
</dbReference>
<dbReference type="Proteomes" id="UP001341840">
    <property type="component" value="Unassembled WGS sequence"/>
</dbReference>
<sequence>MEGCPRTMRIRTNMNDVDPSLSRSNTNDLPHFSLNLKSKETLAELQFITGTGTDTDTNTDTGATTIITTRCLSLDLSPKQIHEIKDFLLTARRKDARSVKIKRSRDVVKFKVRCSKYLYTLCV</sequence>
<evidence type="ECO:0000256" key="3">
    <source>
        <dbReference type="ARBA" id="ARBA00023274"/>
    </source>
</evidence>
<organism evidence="5 6">
    <name type="scientific">Stylosanthes scabra</name>
    <dbReference type="NCBI Taxonomy" id="79078"/>
    <lineage>
        <taxon>Eukaryota</taxon>
        <taxon>Viridiplantae</taxon>
        <taxon>Streptophyta</taxon>
        <taxon>Embryophyta</taxon>
        <taxon>Tracheophyta</taxon>
        <taxon>Spermatophyta</taxon>
        <taxon>Magnoliopsida</taxon>
        <taxon>eudicotyledons</taxon>
        <taxon>Gunneridae</taxon>
        <taxon>Pentapetalae</taxon>
        <taxon>rosids</taxon>
        <taxon>fabids</taxon>
        <taxon>Fabales</taxon>
        <taxon>Fabaceae</taxon>
        <taxon>Papilionoideae</taxon>
        <taxon>50 kb inversion clade</taxon>
        <taxon>dalbergioids sensu lato</taxon>
        <taxon>Dalbergieae</taxon>
        <taxon>Pterocarpus clade</taxon>
        <taxon>Stylosanthes</taxon>
    </lineage>
</organism>
<evidence type="ECO:0000256" key="1">
    <source>
        <dbReference type="ARBA" id="ARBA00007803"/>
    </source>
</evidence>
<keyword evidence="2 4" id="KW-0689">Ribosomal protein</keyword>
<evidence type="ECO:0000313" key="6">
    <source>
        <dbReference type="Proteomes" id="UP001341840"/>
    </source>
</evidence>
<evidence type="ECO:0008006" key="7">
    <source>
        <dbReference type="Google" id="ProtNLM"/>
    </source>
</evidence>
<dbReference type="Pfam" id="PF01781">
    <property type="entry name" value="Ribosomal_L38e"/>
    <property type="match status" value="1"/>
</dbReference>
<accession>A0ABU6ZGS9</accession>
<proteinExistence type="inferred from homology"/>
<dbReference type="InterPro" id="IPR038464">
    <property type="entry name" value="Ribosomal_eL38_sf"/>
</dbReference>
<dbReference type="PANTHER" id="PTHR10965">
    <property type="entry name" value="60S RIBOSOMAL PROTEIN L38"/>
    <property type="match status" value="1"/>
</dbReference>
<dbReference type="PANTHER" id="PTHR10965:SF0">
    <property type="entry name" value="LARGE RIBOSOMAL SUBUNIT PROTEIN EL38"/>
    <property type="match status" value="1"/>
</dbReference>
<comment type="similarity">
    <text evidence="1 4">Belongs to the eukaryotic ribosomal protein eL38 family.</text>
</comment>
<keyword evidence="6" id="KW-1185">Reference proteome</keyword>